<evidence type="ECO:0000313" key="7">
    <source>
        <dbReference type="Proteomes" id="UP000054166"/>
    </source>
</evidence>
<organism evidence="6 7">
    <name type="scientific">Piloderma croceum (strain F 1598)</name>
    <dbReference type="NCBI Taxonomy" id="765440"/>
    <lineage>
        <taxon>Eukaryota</taxon>
        <taxon>Fungi</taxon>
        <taxon>Dikarya</taxon>
        <taxon>Basidiomycota</taxon>
        <taxon>Agaricomycotina</taxon>
        <taxon>Agaricomycetes</taxon>
        <taxon>Agaricomycetidae</taxon>
        <taxon>Atheliales</taxon>
        <taxon>Atheliaceae</taxon>
        <taxon>Piloderma</taxon>
    </lineage>
</organism>
<evidence type="ECO:0000256" key="1">
    <source>
        <dbReference type="ARBA" id="ARBA00004123"/>
    </source>
</evidence>
<feature type="compositionally biased region" description="Basic and acidic residues" evidence="5">
    <location>
        <begin position="131"/>
        <end position="140"/>
    </location>
</feature>
<accession>A0A0C3CNK3</accession>
<evidence type="ECO:0000256" key="5">
    <source>
        <dbReference type="SAM" id="MobiDB-lite"/>
    </source>
</evidence>
<proteinExistence type="inferred from homology"/>
<dbReference type="AlphaFoldDB" id="A0A0C3CNK3"/>
<keyword evidence="3 4" id="KW-0539">Nucleus</keyword>
<dbReference type="HOGENOM" id="CLU_090092_0_0_1"/>
<evidence type="ECO:0000313" key="6">
    <source>
        <dbReference type="EMBL" id="KIM91312.1"/>
    </source>
</evidence>
<comment type="similarity">
    <text evidence="2 4">Belongs to the eukaryotic RPC7 RNA polymerase subunit family.</text>
</comment>
<reference evidence="6 7" key="1">
    <citation type="submission" date="2014-04" db="EMBL/GenBank/DDBJ databases">
        <authorList>
            <consortium name="DOE Joint Genome Institute"/>
            <person name="Kuo A."/>
            <person name="Tarkka M."/>
            <person name="Buscot F."/>
            <person name="Kohler A."/>
            <person name="Nagy L.G."/>
            <person name="Floudas D."/>
            <person name="Copeland A."/>
            <person name="Barry K.W."/>
            <person name="Cichocki N."/>
            <person name="Veneault-Fourrey C."/>
            <person name="LaButti K."/>
            <person name="Lindquist E.A."/>
            <person name="Lipzen A."/>
            <person name="Lundell T."/>
            <person name="Morin E."/>
            <person name="Murat C."/>
            <person name="Sun H."/>
            <person name="Tunlid A."/>
            <person name="Henrissat B."/>
            <person name="Grigoriev I.V."/>
            <person name="Hibbett D.S."/>
            <person name="Martin F."/>
            <person name="Nordberg H.P."/>
            <person name="Cantor M.N."/>
            <person name="Hua S.X."/>
        </authorList>
    </citation>
    <scope>NUCLEOTIDE SEQUENCE [LARGE SCALE GENOMIC DNA]</scope>
    <source>
        <strain evidence="6 7">F 1598</strain>
    </source>
</reference>
<dbReference type="InterPro" id="IPR024661">
    <property type="entry name" value="RNA_pol_III_Rpc31"/>
</dbReference>
<dbReference type="InParanoid" id="A0A0C3CNK3"/>
<dbReference type="PANTHER" id="PTHR15367">
    <property type="entry name" value="DNA-DIRECTED RNA POLYMERASE III"/>
    <property type="match status" value="1"/>
</dbReference>
<sequence>MGLTFADIQSLSREEDALYPPLDPLPVLTEYSNDERRICELQIGFTSRLRKSQYYVVETSKSTELPRYSDKYRPSSTSQPTLKRKELHQPFFPADIFDGYFNPKKKRKTTDTKGKGKRMNLDEMVEDAEEQEKSSDDRSDAGSQGVESDYDVDEEYDNDYAENYFDNGEGDDMDDLGGGGGEDAGGGMFHYYHCCLTSGI</sequence>
<comment type="subunit">
    <text evidence="4">Component of the RNA polymerase III (Pol III) complex.</text>
</comment>
<keyword evidence="7" id="KW-1185">Reference proteome</keyword>
<reference evidence="7" key="2">
    <citation type="submission" date="2015-01" db="EMBL/GenBank/DDBJ databases">
        <title>Evolutionary Origins and Diversification of the Mycorrhizal Mutualists.</title>
        <authorList>
            <consortium name="DOE Joint Genome Institute"/>
            <consortium name="Mycorrhizal Genomics Consortium"/>
            <person name="Kohler A."/>
            <person name="Kuo A."/>
            <person name="Nagy L.G."/>
            <person name="Floudas D."/>
            <person name="Copeland A."/>
            <person name="Barry K.W."/>
            <person name="Cichocki N."/>
            <person name="Veneault-Fourrey C."/>
            <person name="LaButti K."/>
            <person name="Lindquist E.A."/>
            <person name="Lipzen A."/>
            <person name="Lundell T."/>
            <person name="Morin E."/>
            <person name="Murat C."/>
            <person name="Riley R."/>
            <person name="Ohm R."/>
            <person name="Sun H."/>
            <person name="Tunlid A."/>
            <person name="Henrissat B."/>
            <person name="Grigoriev I.V."/>
            <person name="Hibbett D.S."/>
            <person name="Martin F."/>
        </authorList>
    </citation>
    <scope>NUCLEOTIDE SEQUENCE [LARGE SCALE GENOMIC DNA]</scope>
    <source>
        <strain evidence="7">F 1598</strain>
    </source>
</reference>
<dbReference type="OrthoDB" id="5377312at2759"/>
<feature type="region of interest" description="Disordered" evidence="5">
    <location>
        <begin position="106"/>
        <end position="182"/>
    </location>
</feature>
<dbReference type="GO" id="GO:0006383">
    <property type="term" value="P:transcription by RNA polymerase III"/>
    <property type="evidence" value="ECO:0007669"/>
    <property type="project" value="UniProtKB-UniRule"/>
</dbReference>
<dbReference type="GO" id="GO:0005666">
    <property type="term" value="C:RNA polymerase III complex"/>
    <property type="evidence" value="ECO:0007669"/>
    <property type="project" value="UniProtKB-UniRule"/>
</dbReference>
<dbReference type="PIRSF" id="PIRSF000777">
    <property type="entry name" value="RNA_polIII_C31"/>
    <property type="match status" value="1"/>
</dbReference>
<evidence type="ECO:0000256" key="4">
    <source>
        <dbReference type="PIRNR" id="PIRNR000777"/>
    </source>
</evidence>
<comment type="function">
    <text evidence="4">DNA-dependent RNA polymerase catalyzes the transcription of DNA into RNA using the four ribonucleoside triphosphates as substrates. Specific peripheric component of RNA polymerase III which synthesizes small RNAs, such as 5S rRNA and tRNAs.</text>
</comment>
<dbReference type="STRING" id="765440.A0A0C3CNK3"/>
<feature type="compositionally biased region" description="Acidic residues" evidence="5">
    <location>
        <begin position="148"/>
        <end position="160"/>
    </location>
</feature>
<dbReference type="EMBL" id="KN832971">
    <property type="protein sequence ID" value="KIM91312.1"/>
    <property type="molecule type" value="Genomic_DNA"/>
</dbReference>
<gene>
    <name evidence="6" type="ORF">PILCRDRAFT_58065</name>
</gene>
<dbReference type="Pfam" id="PF11705">
    <property type="entry name" value="RNA_pol_3_Rpc31"/>
    <property type="match status" value="1"/>
</dbReference>
<evidence type="ECO:0000256" key="2">
    <source>
        <dbReference type="ARBA" id="ARBA00008352"/>
    </source>
</evidence>
<comment type="subcellular location">
    <subcellularLocation>
        <location evidence="1 4">Nucleus</location>
    </subcellularLocation>
</comment>
<protein>
    <recommendedName>
        <fullName evidence="4">DNA-directed RNA polymerase III subunit</fullName>
    </recommendedName>
</protein>
<evidence type="ECO:0000256" key="3">
    <source>
        <dbReference type="ARBA" id="ARBA00023242"/>
    </source>
</evidence>
<name>A0A0C3CNK3_PILCF</name>
<dbReference type="PANTHER" id="PTHR15367:SF2">
    <property type="entry name" value="DNA-DIRECTED RNA POLYMERASE III SUBUNIT"/>
    <property type="match status" value="1"/>
</dbReference>
<dbReference type="Proteomes" id="UP000054166">
    <property type="component" value="Unassembled WGS sequence"/>
</dbReference>